<protein>
    <submittedName>
        <fullName evidence="1">Uncharacterized protein</fullName>
    </submittedName>
</protein>
<dbReference type="Proteomes" id="UP000024635">
    <property type="component" value="Unassembled WGS sequence"/>
</dbReference>
<keyword evidence="2" id="KW-1185">Reference proteome</keyword>
<evidence type="ECO:0000313" key="2">
    <source>
        <dbReference type="Proteomes" id="UP000024635"/>
    </source>
</evidence>
<reference evidence="2" key="1">
    <citation type="journal article" date="2015" name="Nat. Genet.">
        <title>The genome and transcriptome of the zoonotic hookworm Ancylostoma ceylanicum identify infection-specific gene families.</title>
        <authorList>
            <person name="Schwarz E.M."/>
            <person name="Hu Y."/>
            <person name="Antoshechkin I."/>
            <person name="Miller M.M."/>
            <person name="Sternberg P.W."/>
            <person name="Aroian R.V."/>
        </authorList>
    </citation>
    <scope>NUCLEOTIDE SEQUENCE</scope>
    <source>
        <strain evidence="2">HY135</strain>
    </source>
</reference>
<evidence type="ECO:0000313" key="1">
    <source>
        <dbReference type="EMBL" id="EYC12659.1"/>
    </source>
</evidence>
<comment type="caution">
    <text evidence="1">The sequence shown here is derived from an EMBL/GenBank/DDBJ whole genome shotgun (WGS) entry which is preliminary data.</text>
</comment>
<sequence length="68" mass="7543">MCTFCARFIVLRIKNVMGTCFTTGFTGRTIPSPLLSVIVVDRVAVALENRGCCLRKTDETSFCKPTPR</sequence>
<dbReference type="AlphaFoldDB" id="A0A016UBH3"/>
<dbReference type="EMBL" id="JARK01001382">
    <property type="protein sequence ID" value="EYC12659.1"/>
    <property type="molecule type" value="Genomic_DNA"/>
</dbReference>
<proteinExistence type="predicted"/>
<accession>A0A016UBH3</accession>
<organism evidence="1 2">
    <name type="scientific">Ancylostoma ceylanicum</name>
    <dbReference type="NCBI Taxonomy" id="53326"/>
    <lineage>
        <taxon>Eukaryota</taxon>
        <taxon>Metazoa</taxon>
        <taxon>Ecdysozoa</taxon>
        <taxon>Nematoda</taxon>
        <taxon>Chromadorea</taxon>
        <taxon>Rhabditida</taxon>
        <taxon>Rhabditina</taxon>
        <taxon>Rhabditomorpha</taxon>
        <taxon>Strongyloidea</taxon>
        <taxon>Ancylostomatidae</taxon>
        <taxon>Ancylostomatinae</taxon>
        <taxon>Ancylostoma</taxon>
    </lineage>
</organism>
<gene>
    <name evidence="1" type="primary">Acey_s0046.g1351</name>
    <name evidence="1" type="ORF">Y032_0046g1351</name>
</gene>
<name>A0A016UBH3_9BILA</name>